<dbReference type="AlphaFoldDB" id="A0AA38ULC4"/>
<organism evidence="2 3">
    <name type="scientific">Lentinula raphanica</name>
    <dbReference type="NCBI Taxonomy" id="153919"/>
    <lineage>
        <taxon>Eukaryota</taxon>
        <taxon>Fungi</taxon>
        <taxon>Dikarya</taxon>
        <taxon>Basidiomycota</taxon>
        <taxon>Agaricomycotina</taxon>
        <taxon>Agaricomycetes</taxon>
        <taxon>Agaricomycetidae</taxon>
        <taxon>Agaricales</taxon>
        <taxon>Marasmiineae</taxon>
        <taxon>Omphalotaceae</taxon>
        <taxon>Lentinula</taxon>
    </lineage>
</organism>
<sequence>MNRSSRCQIIFVFFIFLAVIGTVTQVVAVPVASPGNSGTQQGASPFTIPPHATTRFNKYPDLEGIEGNGMYLLSLINIYNLMKLSDKEREEFFTENTDQRVKVIKENEKFAIQHKDFLTNVMIYKHTKPNRPLSTDDGDGDLDWELHIELLELQARLDRLHLSYEMEYHYQSGTQRTEQPPGSSLH</sequence>
<accession>A0AA38ULC4</accession>
<evidence type="ECO:0000256" key="1">
    <source>
        <dbReference type="SAM" id="SignalP"/>
    </source>
</evidence>
<gene>
    <name evidence="2" type="ORF">F5878DRAFT_654967</name>
</gene>
<evidence type="ECO:0000313" key="2">
    <source>
        <dbReference type="EMBL" id="KAJ3845459.1"/>
    </source>
</evidence>
<protein>
    <submittedName>
        <fullName evidence="2">Uncharacterized protein</fullName>
    </submittedName>
</protein>
<dbReference type="Proteomes" id="UP001163846">
    <property type="component" value="Unassembled WGS sequence"/>
</dbReference>
<keyword evidence="3" id="KW-1185">Reference proteome</keyword>
<name>A0AA38ULC4_9AGAR</name>
<dbReference type="EMBL" id="MU805936">
    <property type="protein sequence ID" value="KAJ3845459.1"/>
    <property type="molecule type" value="Genomic_DNA"/>
</dbReference>
<keyword evidence="1" id="KW-0732">Signal</keyword>
<feature type="chain" id="PRO_5041390274" evidence="1">
    <location>
        <begin position="29"/>
        <end position="186"/>
    </location>
</feature>
<comment type="caution">
    <text evidence="2">The sequence shown here is derived from an EMBL/GenBank/DDBJ whole genome shotgun (WGS) entry which is preliminary data.</text>
</comment>
<proteinExistence type="predicted"/>
<evidence type="ECO:0000313" key="3">
    <source>
        <dbReference type="Proteomes" id="UP001163846"/>
    </source>
</evidence>
<reference evidence="2" key="1">
    <citation type="submission" date="2022-08" db="EMBL/GenBank/DDBJ databases">
        <authorList>
            <consortium name="DOE Joint Genome Institute"/>
            <person name="Min B."/>
            <person name="Riley R."/>
            <person name="Sierra-Patev S."/>
            <person name="Naranjo-Ortiz M."/>
            <person name="Looney B."/>
            <person name="Konkel Z."/>
            <person name="Slot J.C."/>
            <person name="Sakamoto Y."/>
            <person name="Steenwyk J.L."/>
            <person name="Rokas A."/>
            <person name="Carro J."/>
            <person name="Camarero S."/>
            <person name="Ferreira P."/>
            <person name="Molpeceres G."/>
            <person name="Ruiz-Duenas F.J."/>
            <person name="Serrano A."/>
            <person name="Henrissat B."/>
            <person name="Drula E."/>
            <person name="Hughes K.W."/>
            <person name="Mata J.L."/>
            <person name="Ishikawa N.K."/>
            <person name="Vargas-Isla R."/>
            <person name="Ushijima S."/>
            <person name="Smith C.A."/>
            <person name="Ahrendt S."/>
            <person name="Andreopoulos W."/>
            <person name="He G."/>
            <person name="Labutti K."/>
            <person name="Lipzen A."/>
            <person name="Ng V."/>
            <person name="Sandor L."/>
            <person name="Barry K."/>
            <person name="Martinez A.T."/>
            <person name="Xiao Y."/>
            <person name="Gibbons J.G."/>
            <person name="Terashima K."/>
            <person name="Hibbett D.S."/>
            <person name="Grigoriev I.V."/>
        </authorList>
    </citation>
    <scope>NUCLEOTIDE SEQUENCE</scope>
    <source>
        <strain evidence="2">TFB9207</strain>
    </source>
</reference>
<feature type="signal peptide" evidence="1">
    <location>
        <begin position="1"/>
        <end position="28"/>
    </location>
</feature>